<dbReference type="SUPFAM" id="SSF48452">
    <property type="entry name" value="TPR-like"/>
    <property type="match status" value="1"/>
</dbReference>
<organism evidence="2 3">
    <name type="scientific">Aquabacter spiritensis</name>
    <dbReference type="NCBI Taxonomy" id="933073"/>
    <lineage>
        <taxon>Bacteria</taxon>
        <taxon>Pseudomonadati</taxon>
        <taxon>Pseudomonadota</taxon>
        <taxon>Alphaproteobacteria</taxon>
        <taxon>Hyphomicrobiales</taxon>
        <taxon>Xanthobacteraceae</taxon>
        <taxon>Aquabacter</taxon>
    </lineage>
</organism>
<reference evidence="2 3" key="1">
    <citation type="submission" date="2019-03" db="EMBL/GenBank/DDBJ databases">
        <title>Genomic Encyclopedia of Type Strains, Phase IV (KMG-IV): sequencing the most valuable type-strain genomes for metagenomic binning, comparative biology and taxonomic classification.</title>
        <authorList>
            <person name="Goeker M."/>
        </authorList>
    </citation>
    <scope>NUCLEOTIDE SEQUENCE [LARGE SCALE GENOMIC DNA]</scope>
    <source>
        <strain evidence="2 3">DSM 9035</strain>
    </source>
</reference>
<protein>
    <submittedName>
        <fullName evidence="2">Glycosyl transferase family 9 (Putative heptosyltransferase)</fullName>
    </submittedName>
</protein>
<gene>
    <name evidence="2" type="ORF">EDC64_101227</name>
</gene>
<keyword evidence="3" id="KW-1185">Reference proteome</keyword>
<dbReference type="Proteomes" id="UP000294664">
    <property type="component" value="Unassembled WGS sequence"/>
</dbReference>
<evidence type="ECO:0000256" key="1">
    <source>
        <dbReference type="SAM" id="MobiDB-lite"/>
    </source>
</evidence>
<name>A0A4V2UYJ3_9HYPH</name>
<dbReference type="Gene3D" id="3.40.50.2000">
    <property type="entry name" value="Glycogen Phosphorylase B"/>
    <property type="match status" value="1"/>
</dbReference>
<sequence length="397" mass="43758">MPRDAVSQPPVASASPEETAARLLDDNRAEDAESLLSDRIRSGGGTIPVWRLLGRAIRAQGRLAEARTIQARLVDASPGDAIGRFDLAETLLLLGDYERGWREYRWRYHMPHTKAIERKVQRPRWDGKPMPGRTLLIHDEQGFGDTLQFMRLAKEAKARSGAHLVLEVTAPLLPLAQRMAGHDIVLPRGTLPPPFHAYCELMSLPLVLGLRLDDLPGPIPYLTPDPLRRAVWQQRLSGLPRPLVALVWAGRPTHTNDANRSMSLADFSPLAQSAGTFLAIQKGPAAAEALSPPSGMPILSLDDEIKDFEDTAAILMVADVLVSVDSAPVHLAGALGRPAFVLLPMVPDWRWLMDREDTPWYPSVRLFRQRVRRDWRAPLSGIRAALEAGSYASGTGP</sequence>
<accession>A0A4V2UYJ3</accession>
<dbReference type="SUPFAM" id="SSF53756">
    <property type="entry name" value="UDP-Glycosyltransferase/glycogen phosphorylase"/>
    <property type="match status" value="1"/>
</dbReference>
<evidence type="ECO:0000313" key="2">
    <source>
        <dbReference type="EMBL" id="TCT07708.1"/>
    </source>
</evidence>
<evidence type="ECO:0000313" key="3">
    <source>
        <dbReference type="Proteomes" id="UP000294664"/>
    </source>
</evidence>
<comment type="caution">
    <text evidence="2">The sequence shown here is derived from an EMBL/GenBank/DDBJ whole genome shotgun (WGS) entry which is preliminary data.</text>
</comment>
<feature type="region of interest" description="Disordered" evidence="1">
    <location>
        <begin position="1"/>
        <end position="25"/>
    </location>
</feature>
<dbReference type="InterPro" id="IPR011990">
    <property type="entry name" value="TPR-like_helical_dom_sf"/>
</dbReference>
<keyword evidence="2" id="KW-0808">Transferase</keyword>
<dbReference type="OrthoDB" id="6193797at2"/>
<proteinExistence type="predicted"/>
<dbReference type="Gene3D" id="1.25.40.10">
    <property type="entry name" value="Tetratricopeptide repeat domain"/>
    <property type="match status" value="1"/>
</dbReference>
<dbReference type="RefSeq" id="WP_132028824.1">
    <property type="nucleotide sequence ID" value="NZ_SMAI01000001.1"/>
</dbReference>
<dbReference type="AlphaFoldDB" id="A0A4V2UYJ3"/>
<dbReference type="GO" id="GO:0016740">
    <property type="term" value="F:transferase activity"/>
    <property type="evidence" value="ECO:0007669"/>
    <property type="project" value="UniProtKB-KW"/>
</dbReference>
<dbReference type="EMBL" id="SMAI01000001">
    <property type="protein sequence ID" value="TCT07708.1"/>
    <property type="molecule type" value="Genomic_DNA"/>
</dbReference>